<dbReference type="EMBL" id="CP007586">
    <property type="protein sequence ID" value="AHY16204.1"/>
    <property type="molecule type" value="Genomic_DNA"/>
</dbReference>
<keyword evidence="2" id="KW-1185">Reference proteome</keyword>
<sequence length="37" mass="4461">MKKGHTSTENNEFLSAQKTVEYFENNIWNNRFLKIID</sequence>
<accession>A0ABM5QJR5</accession>
<protein>
    <submittedName>
        <fullName evidence="1">Isochorismatase</fullName>
    </submittedName>
</protein>
<evidence type="ECO:0000313" key="2">
    <source>
        <dbReference type="Proteomes" id="UP000025245"/>
    </source>
</evidence>
<evidence type="ECO:0000313" key="1">
    <source>
        <dbReference type="EMBL" id="AHY16204.1"/>
    </source>
</evidence>
<reference evidence="1 2" key="1">
    <citation type="journal article" date="2014" name="Genome Announc.">
        <title>Complete Genome Sequence of a Virulent Strain, Streptococcus iniae ISET0901, Isolated from Diseased Tilapia.</title>
        <authorList>
            <person name="Pridgeon J.W."/>
            <person name="Zhang D."/>
            <person name="Zhang L."/>
        </authorList>
    </citation>
    <scope>NUCLEOTIDE SEQUENCE [LARGE SCALE GENOMIC DNA]</scope>
    <source>
        <strain evidence="1 2">ISET0901</strain>
    </source>
</reference>
<gene>
    <name evidence="1" type="ORF">DQ08_07025</name>
</gene>
<dbReference type="Proteomes" id="UP000025245">
    <property type="component" value="Chromosome"/>
</dbReference>
<organism evidence="1 2">
    <name type="scientific">Streptococcus iniae</name>
    <name type="common">Streptococcus shiloi</name>
    <dbReference type="NCBI Taxonomy" id="1346"/>
    <lineage>
        <taxon>Bacteria</taxon>
        <taxon>Bacillati</taxon>
        <taxon>Bacillota</taxon>
        <taxon>Bacilli</taxon>
        <taxon>Lactobacillales</taxon>
        <taxon>Streptococcaceae</taxon>
        <taxon>Streptococcus</taxon>
    </lineage>
</organism>
<name>A0ABM5QJR5_STRIN</name>
<proteinExistence type="predicted"/>